<evidence type="ECO:0000313" key="2">
    <source>
        <dbReference type="Proteomes" id="UP001331515"/>
    </source>
</evidence>
<protein>
    <submittedName>
        <fullName evidence="1">Uncharacterized protein</fullName>
    </submittedName>
</protein>
<accession>A0AAN8DHL4</accession>
<reference evidence="1 2" key="1">
    <citation type="journal article" date="2023" name="Mol. Biol. Evol.">
        <title>Genomics of Secondarily Temperate Adaptation in the Only Non-Antarctic Icefish.</title>
        <authorList>
            <person name="Rivera-Colon A.G."/>
            <person name="Rayamajhi N."/>
            <person name="Minhas B.F."/>
            <person name="Madrigal G."/>
            <person name="Bilyk K.T."/>
            <person name="Yoon V."/>
            <person name="Hune M."/>
            <person name="Gregory S."/>
            <person name="Cheng C.H.C."/>
            <person name="Catchen J.M."/>
        </authorList>
    </citation>
    <scope>NUCLEOTIDE SEQUENCE [LARGE SCALE GENOMIC DNA]</scope>
    <source>
        <tissue evidence="1">White muscle</tissue>
    </source>
</reference>
<gene>
    <name evidence="1" type="ORF">CgunFtcFv8_020185</name>
</gene>
<sequence>MKLMSEALPVSPGIPWRTGKALMGLSTTGLTGGSEVQGPEAVCILAVKVLTEAADVAPGLVSDLHPSPDSLSSVKAD</sequence>
<evidence type="ECO:0000313" key="1">
    <source>
        <dbReference type="EMBL" id="KAK5922966.1"/>
    </source>
</evidence>
<proteinExistence type="predicted"/>
<organism evidence="1 2">
    <name type="scientific">Champsocephalus gunnari</name>
    <name type="common">Mackerel icefish</name>
    <dbReference type="NCBI Taxonomy" id="52237"/>
    <lineage>
        <taxon>Eukaryota</taxon>
        <taxon>Metazoa</taxon>
        <taxon>Chordata</taxon>
        <taxon>Craniata</taxon>
        <taxon>Vertebrata</taxon>
        <taxon>Euteleostomi</taxon>
        <taxon>Actinopterygii</taxon>
        <taxon>Neopterygii</taxon>
        <taxon>Teleostei</taxon>
        <taxon>Neoteleostei</taxon>
        <taxon>Acanthomorphata</taxon>
        <taxon>Eupercaria</taxon>
        <taxon>Perciformes</taxon>
        <taxon>Notothenioidei</taxon>
        <taxon>Channichthyidae</taxon>
        <taxon>Champsocephalus</taxon>
    </lineage>
</organism>
<dbReference type="AlphaFoldDB" id="A0AAN8DHL4"/>
<name>A0AAN8DHL4_CHAGU</name>
<dbReference type="EMBL" id="JAURVH010001522">
    <property type="protein sequence ID" value="KAK5922966.1"/>
    <property type="molecule type" value="Genomic_DNA"/>
</dbReference>
<dbReference type="Proteomes" id="UP001331515">
    <property type="component" value="Unassembled WGS sequence"/>
</dbReference>
<keyword evidence="2" id="KW-1185">Reference proteome</keyword>
<comment type="caution">
    <text evidence="1">The sequence shown here is derived from an EMBL/GenBank/DDBJ whole genome shotgun (WGS) entry which is preliminary data.</text>
</comment>